<dbReference type="Pfam" id="PF12807">
    <property type="entry name" value="eIF3_p135"/>
    <property type="match status" value="1"/>
</dbReference>
<dbReference type="PANTHER" id="PTHR12601:SF39">
    <property type="entry name" value="PROTEIN REDUCED CHLOROPLAST COVERAGE 2"/>
    <property type="match status" value="1"/>
</dbReference>
<evidence type="ECO:0008006" key="6">
    <source>
        <dbReference type="Google" id="ProtNLM"/>
    </source>
</evidence>
<evidence type="ECO:0000313" key="4">
    <source>
        <dbReference type="EMBL" id="KMZ58221.1"/>
    </source>
</evidence>
<dbReference type="SUPFAM" id="SSF49599">
    <property type="entry name" value="TRAF domain-like"/>
    <property type="match status" value="1"/>
</dbReference>
<sequence length="414" mass="48112">THHQFNARESDWGFTSFMPLCDLYDPTRGYLVNDTCIVEAEVTVRRVVDYWTYDSRKETGFVGLKNQGATCYMNSLLQTLYHIPFSESVLVHSGGVHGGHYYAFIRPSLSDQWFKFDDERVTKEDIKRALEEQYGGEEELPQTNPGFNNAPFKFTKYSNAYMLVYIRESDKDRIICNVDEKDIAEHLRIRLKKEQEEKEHKKKEKAEAHLYTIIKVARSEDLAEQIGKDVFFDLVDHDKVRSFRIQKQTILNAFKTPNELIEMAHAYYADFALPKLVADFGSLELSPVDGRTLTDFMHTRDLQMHSLRHVVELSDKLPHAQSLCIHEMIARAYKHILQAVIASVNVVEDFARSIATCLNFLLGTSTVEEDSKLKQKWIETFIFKRFGWRWNEECCQNLRKFSILRGVRLPQGGT</sequence>
<gene>
    <name evidence="4" type="ORF">ZOSMA_79G00650</name>
</gene>
<dbReference type="Gene3D" id="3.90.70.10">
    <property type="entry name" value="Cysteine proteinases"/>
    <property type="match status" value="2"/>
</dbReference>
<dbReference type="PANTHER" id="PTHR12601">
    <property type="entry name" value="EUKARYOTIC TRANSLATION INITIATION FACTOR 3 SUBUNIT EIF-3"/>
    <property type="match status" value="1"/>
</dbReference>
<dbReference type="AlphaFoldDB" id="A0A0K9NN95"/>
<dbReference type="OrthoDB" id="1744427at2759"/>
<dbReference type="Gene3D" id="2.60.210.10">
    <property type="entry name" value="Apoptosis, Tumor Necrosis Factor Receptor Associated Protein 2, Chain A"/>
    <property type="match status" value="1"/>
</dbReference>
<feature type="non-terminal residue" evidence="4">
    <location>
        <position position="1"/>
    </location>
</feature>
<dbReference type="InterPro" id="IPR001394">
    <property type="entry name" value="Peptidase_C19_UCH"/>
</dbReference>
<dbReference type="InterPro" id="IPR027523">
    <property type="entry name" value="CLU_prot"/>
</dbReference>
<evidence type="ECO:0000259" key="3">
    <source>
        <dbReference type="PROSITE" id="PS50235"/>
    </source>
</evidence>
<feature type="domain" description="USP" evidence="3">
    <location>
        <begin position="1"/>
        <end position="168"/>
    </location>
</feature>
<dbReference type="InterPro" id="IPR038765">
    <property type="entry name" value="Papain-like_cys_pep_sf"/>
</dbReference>
<dbReference type="PROSITE" id="PS50144">
    <property type="entry name" value="MATH"/>
    <property type="match status" value="1"/>
</dbReference>
<name>A0A0K9NN95_ZOSMR</name>
<dbReference type="EMBL" id="LFYR01001977">
    <property type="protein sequence ID" value="KMZ58221.1"/>
    <property type="molecule type" value="Genomic_DNA"/>
</dbReference>
<dbReference type="CDD" id="cd15466">
    <property type="entry name" value="CLU-central"/>
    <property type="match status" value="1"/>
</dbReference>
<accession>A0A0K9NN95</accession>
<feature type="domain" description="MATH" evidence="2">
    <location>
        <begin position="1"/>
        <end position="42"/>
    </location>
</feature>
<evidence type="ECO:0000259" key="2">
    <source>
        <dbReference type="PROSITE" id="PS50144"/>
    </source>
</evidence>
<dbReference type="PROSITE" id="PS50235">
    <property type="entry name" value="USP_3"/>
    <property type="match status" value="1"/>
</dbReference>
<dbReference type="GO" id="GO:0004843">
    <property type="term" value="F:cysteine-type deubiquitinase activity"/>
    <property type="evidence" value="ECO:0007669"/>
    <property type="project" value="InterPro"/>
</dbReference>
<dbReference type="Proteomes" id="UP000036987">
    <property type="component" value="Unassembled WGS sequence"/>
</dbReference>
<evidence type="ECO:0000313" key="5">
    <source>
        <dbReference type="Proteomes" id="UP000036987"/>
    </source>
</evidence>
<dbReference type="SUPFAM" id="SSF54001">
    <property type="entry name" value="Cysteine proteinases"/>
    <property type="match status" value="2"/>
</dbReference>
<dbReference type="STRING" id="29655.A0A0K9NN95"/>
<dbReference type="InterPro" id="IPR018200">
    <property type="entry name" value="USP_CS"/>
</dbReference>
<dbReference type="InterPro" id="IPR033646">
    <property type="entry name" value="CLU-central"/>
</dbReference>
<proteinExistence type="inferred from homology"/>
<evidence type="ECO:0000256" key="1">
    <source>
        <dbReference type="ARBA" id="ARBA00009085"/>
    </source>
</evidence>
<dbReference type="Pfam" id="PF22486">
    <property type="entry name" value="MATH_2"/>
    <property type="match status" value="1"/>
</dbReference>
<dbReference type="InterPro" id="IPR028889">
    <property type="entry name" value="USP"/>
</dbReference>
<reference evidence="5" key="1">
    <citation type="journal article" date="2016" name="Nature">
        <title>The genome of the seagrass Zostera marina reveals angiosperm adaptation to the sea.</title>
        <authorList>
            <person name="Olsen J.L."/>
            <person name="Rouze P."/>
            <person name="Verhelst B."/>
            <person name="Lin Y.-C."/>
            <person name="Bayer T."/>
            <person name="Collen J."/>
            <person name="Dattolo E."/>
            <person name="De Paoli E."/>
            <person name="Dittami S."/>
            <person name="Maumus F."/>
            <person name="Michel G."/>
            <person name="Kersting A."/>
            <person name="Lauritano C."/>
            <person name="Lohaus R."/>
            <person name="Toepel M."/>
            <person name="Tonon T."/>
            <person name="Vanneste K."/>
            <person name="Amirebrahimi M."/>
            <person name="Brakel J."/>
            <person name="Bostroem C."/>
            <person name="Chovatia M."/>
            <person name="Grimwood J."/>
            <person name="Jenkins J.W."/>
            <person name="Jueterbock A."/>
            <person name="Mraz A."/>
            <person name="Stam W.T."/>
            <person name="Tice H."/>
            <person name="Bornberg-Bauer E."/>
            <person name="Green P.J."/>
            <person name="Pearson G.A."/>
            <person name="Procaccini G."/>
            <person name="Duarte C.M."/>
            <person name="Schmutz J."/>
            <person name="Reusch T.B.H."/>
            <person name="Van de Peer Y."/>
        </authorList>
    </citation>
    <scope>NUCLEOTIDE SEQUENCE [LARGE SCALE GENOMIC DNA]</scope>
    <source>
        <strain evidence="5">cv. Finnish</strain>
    </source>
</reference>
<dbReference type="PROSITE" id="PS00972">
    <property type="entry name" value="USP_1"/>
    <property type="match status" value="1"/>
</dbReference>
<dbReference type="InterPro" id="IPR008974">
    <property type="entry name" value="TRAF-like"/>
</dbReference>
<protein>
    <recommendedName>
        <fullName evidence="6">Ubiquitin carboxyl-terminal hydrolase</fullName>
    </recommendedName>
</protein>
<comment type="similarity">
    <text evidence="1">Belongs to the peptidase C19 family.</text>
</comment>
<dbReference type="Pfam" id="PF00443">
    <property type="entry name" value="UCH"/>
    <property type="match status" value="2"/>
</dbReference>
<keyword evidence="5" id="KW-1185">Reference proteome</keyword>
<organism evidence="4 5">
    <name type="scientific">Zostera marina</name>
    <name type="common">Eelgrass</name>
    <dbReference type="NCBI Taxonomy" id="29655"/>
    <lineage>
        <taxon>Eukaryota</taxon>
        <taxon>Viridiplantae</taxon>
        <taxon>Streptophyta</taxon>
        <taxon>Embryophyta</taxon>
        <taxon>Tracheophyta</taxon>
        <taxon>Spermatophyta</taxon>
        <taxon>Magnoliopsida</taxon>
        <taxon>Liliopsida</taxon>
        <taxon>Zosteraceae</taxon>
        <taxon>Zostera</taxon>
    </lineage>
</organism>
<comment type="caution">
    <text evidence="4">The sequence shown here is derived from an EMBL/GenBank/DDBJ whole genome shotgun (WGS) entry which is preliminary data.</text>
</comment>
<dbReference type="InterPro" id="IPR002083">
    <property type="entry name" value="MATH/TRAF_dom"/>
</dbReference>
<dbReference type="GO" id="GO:0016579">
    <property type="term" value="P:protein deubiquitination"/>
    <property type="evidence" value="ECO:0007669"/>
    <property type="project" value="InterPro"/>
</dbReference>